<reference evidence="4 5" key="1">
    <citation type="journal article" date="2007" name="Science">
        <title>Sea anemone genome reveals ancestral eumetazoan gene repertoire and genomic organization.</title>
        <authorList>
            <person name="Putnam N.H."/>
            <person name="Srivastava M."/>
            <person name="Hellsten U."/>
            <person name="Dirks B."/>
            <person name="Chapman J."/>
            <person name="Salamov A."/>
            <person name="Terry A."/>
            <person name="Shapiro H."/>
            <person name="Lindquist E."/>
            <person name="Kapitonov V.V."/>
            <person name="Jurka J."/>
            <person name="Genikhovich G."/>
            <person name="Grigoriev I.V."/>
            <person name="Lucas S.M."/>
            <person name="Steele R.E."/>
            <person name="Finnerty J.R."/>
            <person name="Technau U."/>
            <person name="Martindale M.Q."/>
            <person name="Rokhsar D.S."/>
        </authorList>
    </citation>
    <scope>NUCLEOTIDE SEQUENCE [LARGE SCALE GENOMIC DNA]</scope>
    <source>
        <strain evidence="5">CH2 X CH6</strain>
    </source>
</reference>
<dbReference type="SUPFAM" id="SSF46966">
    <property type="entry name" value="Spectrin repeat"/>
    <property type="match status" value="1"/>
</dbReference>
<protein>
    <submittedName>
        <fullName evidence="4">Uncharacterized protein</fullName>
    </submittedName>
</protein>
<accession>A7S2F5</accession>
<gene>
    <name evidence="4" type="ORF">NEMVEDRAFT_v1g205750</name>
</gene>
<evidence type="ECO:0000256" key="1">
    <source>
        <dbReference type="ARBA" id="ARBA00022737"/>
    </source>
</evidence>
<feature type="coiled-coil region" evidence="2">
    <location>
        <begin position="40"/>
        <end position="71"/>
    </location>
</feature>
<dbReference type="AlphaFoldDB" id="A7S2F5"/>
<dbReference type="PANTHER" id="PTHR11915">
    <property type="entry name" value="SPECTRIN/FILAMIN RELATED CYTOSKELETAL PROTEIN"/>
    <property type="match status" value="1"/>
</dbReference>
<feature type="compositionally biased region" description="Basic and acidic residues" evidence="3">
    <location>
        <begin position="151"/>
        <end position="172"/>
    </location>
</feature>
<keyword evidence="5" id="KW-1185">Reference proteome</keyword>
<sequence length="410" mass="48735">MAIFGATWPVLANNLISDFSRLHEDVRGIQGLLGNWVESNSARKNKRDRLAQELEELQDRVEESITARENKNLPEPEEMTLEEKLVVFLNWRDELQILHSSIGRSLELARRMRYNKRRDDVVELQEVYDELTDYLCETDRLHQMAQERLEEIQNSNEPHRWRGEHGRDDTRGSRGYYSDPREPPRDRQRTTRSPDPSPSRYFEQRRHRQPMGLARGKKILLDIVNDAEQIRHDSTETSLRMENEDELEERYTHLRDVARDRHRRLLDSSRLFNFLREADELGAWVEEKEAIVSSDDCGRDLEHVEMLMQKFEVFTRDLVSSGERIAKLTEHAQMLLDDEHTDSEVERLKSKSIQMAKDLVAMNRVIEHQKEQLVELTRMKNENRRAERELQEDWYEKDEDSLGFSNGRRN</sequence>
<dbReference type="Pfam" id="PF00435">
    <property type="entry name" value="Spectrin"/>
    <property type="match status" value="1"/>
</dbReference>
<dbReference type="SMART" id="SM00150">
    <property type="entry name" value="SPEC"/>
    <property type="match status" value="1"/>
</dbReference>
<dbReference type="PhylomeDB" id="A7S2F5"/>
<organism evidence="4 5">
    <name type="scientific">Nematostella vectensis</name>
    <name type="common">Starlet sea anemone</name>
    <dbReference type="NCBI Taxonomy" id="45351"/>
    <lineage>
        <taxon>Eukaryota</taxon>
        <taxon>Metazoa</taxon>
        <taxon>Cnidaria</taxon>
        <taxon>Anthozoa</taxon>
        <taxon>Hexacorallia</taxon>
        <taxon>Actiniaria</taxon>
        <taxon>Edwardsiidae</taxon>
        <taxon>Nematostella</taxon>
    </lineage>
</organism>
<evidence type="ECO:0000313" key="4">
    <source>
        <dbReference type="EMBL" id="EDO42140.1"/>
    </source>
</evidence>
<dbReference type="CDD" id="cd00176">
    <property type="entry name" value="SPEC"/>
    <property type="match status" value="1"/>
</dbReference>
<feature type="coiled-coil region" evidence="2">
    <location>
        <begin position="366"/>
        <end position="393"/>
    </location>
</feature>
<evidence type="ECO:0000256" key="3">
    <source>
        <dbReference type="SAM" id="MobiDB-lite"/>
    </source>
</evidence>
<dbReference type="Gene3D" id="1.20.58.60">
    <property type="match status" value="1"/>
</dbReference>
<evidence type="ECO:0000313" key="5">
    <source>
        <dbReference type="Proteomes" id="UP000001593"/>
    </source>
</evidence>
<dbReference type="Proteomes" id="UP000001593">
    <property type="component" value="Unassembled WGS sequence"/>
</dbReference>
<name>A7S2F5_NEMVE</name>
<evidence type="ECO:0000256" key="2">
    <source>
        <dbReference type="SAM" id="Coils"/>
    </source>
</evidence>
<dbReference type="STRING" id="45351.A7S2F5"/>
<keyword evidence="1" id="KW-0677">Repeat</keyword>
<dbReference type="InParanoid" id="A7S2F5"/>
<feature type="compositionally biased region" description="Basic and acidic residues" evidence="3">
    <location>
        <begin position="179"/>
        <end position="189"/>
    </location>
</feature>
<dbReference type="HOGENOM" id="CLU_671390_0_0_1"/>
<dbReference type="InterPro" id="IPR002017">
    <property type="entry name" value="Spectrin_repeat"/>
</dbReference>
<dbReference type="eggNOG" id="KOG0040">
    <property type="taxonomic scope" value="Eukaryota"/>
</dbReference>
<keyword evidence="2" id="KW-0175">Coiled coil</keyword>
<feature type="region of interest" description="Disordered" evidence="3">
    <location>
        <begin position="151"/>
        <end position="208"/>
    </location>
</feature>
<dbReference type="EMBL" id="DS469568">
    <property type="protein sequence ID" value="EDO42140.1"/>
    <property type="molecule type" value="Genomic_DNA"/>
</dbReference>
<proteinExistence type="predicted"/>
<dbReference type="InterPro" id="IPR018159">
    <property type="entry name" value="Spectrin/alpha-actinin"/>
</dbReference>